<reference evidence="9 10" key="1">
    <citation type="journal article" date="2012" name="J. Bacteriol.">
        <title>Genome sequence of an alkane-degrading bacterium, Alcanivorax pacificus type strain W11-5, isolated from deep sea sediment.</title>
        <authorList>
            <person name="Lai Q."/>
            <person name="Shao Z."/>
        </authorList>
    </citation>
    <scope>NUCLEOTIDE SEQUENCE [LARGE SCALE GENOMIC DNA]</scope>
    <source>
        <strain evidence="9 10">W11-5</strain>
    </source>
</reference>
<dbReference type="Gene3D" id="1.10.287.950">
    <property type="entry name" value="Methyl-accepting chemotaxis protein"/>
    <property type="match status" value="1"/>
</dbReference>
<evidence type="ECO:0000256" key="2">
    <source>
        <dbReference type="ARBA" id="ARBA00023224"/>
    </source>
</evidence>
<feature type="compositionally biased region" description="Basic and acidic residues" evidence="5">
    <location>
        <begin position="521"/>
        <end position="531"/>
    </location>
</feature>
<keyword evidence="2 4" id="KW-0807">Transducer</keyword>
<dbReference type="CDD" id="cd11386">
    <property type="entry name" value="MCP_signal"/>
    <property type="match status" value="1"/>
</dbReference>
<evidence type="ECO:0000259" key="8">
    <source>
        <dbReference type="PROSITE" id="PS50885"/>
    </source>
</evidence>
<dbReference type="Proteomes" id="UP000006764">
    <property type="component" value="Chromosome"/>
</dbReference>
<protein>
    <submittedName>
        <fullName evidence="9">Methyl-accepting chemotaxis sensory transducer</fullName>
    </submittedName>
</protein>
<dbReference type="PROSITE" id="PS50885">
    <property type="entry name" value="HAMP"/>
    <property type="match status" value="1"/>
</dbReference>
<keyword evidence="6" id="KW-0812">Transmembrane</keyword>
<keyword evidence="10" id="KW-1185">Reference proteome</keyword>
<evidence type="ECO:0000259" key="7">
    <source>
        <dbReference type="PROSITE" id="PS50111"/>
    </source>
</evidence>
<dbReference type="EMBL" id="CP004387">
    <property type="protein sequence ID" value="AJD47123.1"/>
    <property type="molecule type" value="Genomic_DNA"/>
</dbReference>
<dbReference type="AlphaFoldDB" id="A0A0B4XKP2"/>
<dbReference type="FunFam" id="1.10.287.950:FF:000001">
    <property type="entry name" value="Methyl-accepting chemotaxis sensory transducer"/>
    <property type="match status" value="1"/>
</dbReference>
<proteinExistence type="inferred from homology"/>
<gene>
    <name evidence="9" type="ORF">S7S_03505</name>
</gene>
<sequence length="540" mass="58420">MGEWFGKIRIKYALAFIGVALAVLLVAVVDALLVNTVRERMLAFSGVFNPAVSAVLNGDRDLYQARLSEVEYLAEAPGSPRLMALAGLYEEDAVQAYERMQVFISLLSDYPEVVRRLNRFEALYREWRSASGKVLTYWNAGEAEAARAQLQGPSLSAFEALRGMYNVAGEAADAKVAELEKATVTRIRRQGQAVALFVAVVFVLAAALALMGPRMMSRAIEQVSGRIREITEGDGDLTARIDSRRRDEIGELAQQFNRFISRIDVTLQSVRDSARSVHRAADEIAQSSQELSSRTEQTAANLQETSASMEEITATVGNSSDVAQQADELAKSAVNVAHEGHGAMREVERTMQRINESAARINDIVSLIDGIAFQTNILALNASVEAARAGEHGRGFAVVAQEVRSLASRCGEASRDIRSLVEESVGNTRQGADGVRKAGDTMTDVVAGIEQVTRMIGEISSGAQEQSRGIGQVNTAVAELDSMTQHNAAMVEQASAAADEMRVQADQLQALIGSFRLSADGERGQAREAERAPMVARRLA</sequence>
<name>A0A0B4XKP2_9GAMM</name>
<keyword evidence="6" id="KW-0472">Membrane</keyword>
<dbReference type="Pfam" id="PF00672">
    <property type="entry name" value="HAMP"/>
    <property type="match status" value="1"/>
</dbReference>
<evidence type="ECO:0000256" key="5">
    <source>
        <dbReference type="SAM" id="MobiDB-lite"/>
    </source>
</evidence>
<evidence type="ECO:0000256" key="3">
    <source>
        <dbReference type="ARBA" id="ARBA00029447"/>
    </source>
</evidence>
<comment type="similarity">
    <text evidence="3">Belongs to the methyl-accepting chemotaxis (MCP) protein family.</text>
</comment>
<evidence type="ECO:0000256" key="4">
    <source>
        <dbReference type="PROSITE-ProRule" id="PRU00284"/>
    </source>
</evidence>
<dbReference type="STRING" id="391936.S7S_03505"/>
<dbReference type="GO" id="GO:0007165">
    <property type="term" value="P:signal transduction"/>
    <property type="evidence" value="ECO:0007669"/>
    <property type="project" value="UniProtKB-KW"/>
</dbReference>
<evidence type="ECO:0000313" key="9">
    <source>
        <dbReference type="EMBL" id="AJD47123.1"/>
    </source>
</evidence>
<dbReference type="CDD" id="cd06225">
    <property type="entry name" value="HAMP"/>
    <property type="match status" value="1"/>
</dbReference>
<dbReference type="InterPro" id="IPR003660">
    <property type="entry name" value="HAMP_dom"/>
</dbReference>
<dbReference type="GO" id="GO:0006935">
    <property type="term" value="P:chemotaxis"/>
    <property type="evidence" value="ECO:0007669"/>
    <property type="project" value="InterPro"/>
</dbReference>
<dbReference type="OrthoDB" id="2489132at2"/>
<comment type="subcellular location">
    <subcellularLocation>
        <location evidence="1">Membrane</location>
    </subcellularLocation>
</comment>
<dbReference type="PANTHER" id="PTHR43531:SF16">
    <property type="entry name" value="METHYL-ACCEPTING CHEMOTAXIS PROTEIN II"/>
    <property type="match status" value="1"/>
</dbReference>
<evidence type="ECO:0000256" key="6">
    <source>
        <dbReference type="SAM" id="Phobius"/>
    </source>
</evidence>
<dbReference type="PRINTS" id="PR00260">
    <property type="entry name" value="CHEMTRNSDUCR"/>
</dbReference>
<evidence type="ECO:0000256" key="1">
    <source>
        <dbReference type="ARBA" id="ARBA00004370"/>
    </source>
</evidence>
<feature type="region of interest" description="Disordered" evidence="5">
    <location>
        <begin position="521"/>
        <end position="540"/>
    </location>
</feature>
<dbReference type="InterPro" id="IPR004089">
    <property type="entry name" value="MCPsignal_dom"/>
</dbReference>
<dbReference type="GO" id="GO:0004888">
    <property type="term" value="F:transmembrane signaling receptor activity"/>
    <property type="evidence" value="ECO:0007669"/>
    <property type="project" value="InterPro"/>
</dbReference>
<feature type="transmembrane region" description="Helical" evidence="6">
    <location>
        <begin position="193"/>
        <end position="212"/>
    </location>
</feature>
<dbReference type="RefSeq" id="WP_008738246.1">
    <property type="nucleotide sequence ID" value="NZ_CP004387.1"/>
</dbReference>
<dbReference type="PROSITE" id="PS50111">
    <property type="entry name" value="CHEMOTAXIS_TRANSDUC_2"/>
    <property type="match status" value="1"/>
</dbReference>
<dbReference type="KEGG" id="apac:S7S_03505"/>
<feature type="domain" description="Methyl-accepting transducer" evidence="7">
    <location>
        <begin position="273"/>
        <end position="502"/>
    </location>
</feature>
<dbReference type="InterPro" id="IPR051310">
    <property type="entry name" value="MCP_chemotaxis"/>
</dbReference>
<feature type="domain" description="HAMP" evidence="8">
    <location>
        <begin position="214"/>
        <end position="268"/>
    </location>
</feature>
<dbReference type="SMART" id="SM00283">
    <property type="entry name" value="MA"/>
    <property type="match status" value="1"/>
</dbReference>
<dbReference type="SMART" id="SM00304">
    <property type="entry name" value="HAMP"/>
    <property type="match status" value="1"/>
</dbReference>
<dbReference type="SUPFAM" id="SSF58104">
    <property type="entry name" value="Methyl-accepting chemotaxis protein (MCP) signaling domain"/>
    <property type="match status" value="1"/>
</dbReference>
<dbReference type="Pfam" id="PF00015">
    <property type="entry name" value="MCPsignal"/>
    <property type="match status" value="1"/>
</dbReference>
<dbReference type="PANTHER" id="PTHR43531">
    <property type="entry name" value="PROTEIN ICFG"/>
    <property type="match status" value="1"/>
</dbReference>
<feature type="transmembrane region" description="Helical" evidence="6">
    <location>
        <begin position="12"/>
        <end position="34"/>
    </location>
</feature>
<dbReference type="HOGENOM" id="CLU_000445_107_16_6"/>
<dbReference type="InterPro" id="IPR004090">
    <property type="entry name" value="Chemotax_Me-accpt_rcpt"/>
</dbReference>
<evidence type="ECO:0000313" key="10">
    <source>
        <dbReference type="Proteomes" id="UP000006764"/>
    </source>
</evidence>
<organism evidence="9 10">
    <name type="scientific">Isoalcanivorax pacificus W11-5</name>
    <dbReference type="NCBI Taxonomy" id="391936"/>
    <lineage>
        <taxon>Bacteria</taxon>
        <taxon>Pseudomonadati</taxon>
        <taxon>Pseudomonadota</taxon>
        <taxon>Gammaproteobacteria</taxon>
        <taxon>Oceanospirillales</taxon>
        <taxon>Alcanivoracaceae</taxon>
        <taxon>Isoalcanivorax</taxon>
    </lineage>
</organism>
<accession>A0A0B4XKP2</accession>
<dbReference type="GO" id="GO:0005886">
    <property type="term" value="C:plasma membrane"/>
    <property type="evidence" value="ECO:0007669"/>
    <property type="project" value="TreeGrafter"/>
</dbReference>
<keyword evidence="6" id="KW-1133">Transmembrane helix</keyword>